<dbReference type="AlphaFoldDB" id="A0A290Q2X9"/>
<dbReference type="KEGG" id="vbh:CMV30_02180"/>
<keyword evidence="4" id="KW-1185">Reference proteome</keyword>
<reference evidence="3 4" key="1">
    <citation type="submission" date="2017-09" db="EMBL/GenBank/DDBJ databases">
        <title>Complete genome sequence of Verrucomicrobial strain HZ-65, isolated from freshwater.</title>
        <authorList>
            <person name="Choi A."/>
        </authorList>
    </citation>
    <scope>NUCLEOTIDE SEQUENCE [LARGE SCALE GENOMIC DNA]</scope>
    <source>
        <strain evidence="3 4">HZ-65</strain>
    </source>
</reference>
<evidence type="ECO:0000256" key="1">
    <source>
        <dbReference type="SAM" id="MobiDB-lite"/>
    </source>
</evidence>
<feature type="compositionally biased region" description="Low complexity" evidence="1">
    <location>
        <begin position="221"/>
        <end position="244"/>
    </location>
</feature>
<dbReference type="RefSeq" id="WP_096054499.1">
    <property type="nucleotide sequence ID" value="NZ_CP023344.1"/>
</dbReference>
<keyword evidence="2" id="KW-0732">Signal</keyword>
<name>A0A290Q2X9_9BACT</name>
<accession>A0A290Q2X9</accession>
<feature type="signal peptide" evidence="2">
    <location>
        <begin position="1"/>
        <end position="20"/>
    </location>
</feature>
<gene>
    <name evidence="3" type="ORF">CMV30_02180</name>
</gene>
<dbReference type="OrthoDB" id="9814626at2"/>
<organism evidence="3 4">
    <name type="scientific">Nibricoccus aquaticus</name>
    <dbReference type="NCBI Taxonomy" id="2576891"/>
    <lineage>
        <taxon>Bacteria</taxon>
        <taxon>Pseudomonadati</taxon>
        <taxon>Verrucomicrobiota</taxon>
        <taxon>Opitutia</taxon>
        <taxon>Opitutales</taxon>
        <taxon>Opitutaceae</taxon>
        <taxon>Nibricoccus</taxon>
    </lineage>
</organism>
<dbReference type="PROSITE" id="PS51257">
    <property type="entry name" value="PROKAR_LIPOPROTEIN"/>
    <property type="match status" value="1"/>
</dbReference>
<dbReference type="EMBL" id="CP023344">
    <property type="protein sequence ID" value="ATC62864.1"/>
    <property type="molecule type" value="Genomic_DNA"/>
</dbReference>
<proteinExistence type="predicted"/>
<protein>
    <submittedName>
        <fullName evidence="3">Uncharacterized protein</fullName>
    </submittedName>
</protein>
<feature type="chain" id="PRO_5012357868" evidence="2">
    <location>
        <begin position="21"/>
        <end position="395"/>
    </location>
</feature>
<evidence type="ECO:0000313" key="3">
    <source>
        <dbReference type="EMBL" id="ATC62864.1"/>
    </source>
</evidence>
<sequence>MRRQHLLSATAALTALLALGGCRKPEITTYTAPKDPAPAITGPAMSAANLPPSTTAAPAIRWQLPAGWTDQGANNIRLGNILVTGPDNQRAEMTVTRFEGTVGGDLANVNRWRNQLQLPPIDEAALSAAIVHRDYPAGHMDAVDLVSDTPLGNSTHKTRTLVAWLPQADATWFFKLTGDDALVASQRDAFSSFLASVEFSAAPATSIPSGPLPDGHPPITSGSGVSTSPAPSSPSMSGAPASGPMTMANSTLPASAVSSGTALIWSAPSSWTEKPLGPIRKGSFAVGDADLAITAFPGEVGGLLANLNRWRGELQLEFLTPADLPTATVTVPSADPSLKFLVVDMAGNPGAPTRTLGAILPVGSDTYFFKLKGPDATVAAAKNDFLAFLATVKSR</sequence>
<dbReference type="Proteomes" id="UP000217265">
    <property type="component" value="Chromosome"/>
</dbReference>
<feature type="region of interest" description="Disordered" evidence="1">
    <location>
        <begin position="206"/>
        <end position="247"/>
    </location>
</feature>
<evidence type="ECO:0000313" key="4">
    <source>
        <dbReference type="Proteomes" id="UP000217265"/>
    </source>
</evidence>
<evidence type="ECO:0000256" key="2">
    <source>
        <dbReference type="SAM" id="SignalP"/>
    </source>
</evidence>